<gene>
    <name evidence="1" type="ORF">GCWU000321_01488</name>
</gene>
<dbReference type="STRING" id="592028.GCWU000321_01488"/>
<proteinExistence type="predicted"/>
<dbReference type="HOGENOM" id="CLU_3215435_0_0_9"/>
<evidence type="ECO:0000313" key="1">
    <source>
        <dbReference type="EMBL" id="EEW97494.1"/>
    </source>
</evidence>
<reference evidence="1" key="1">
    <citation type="submission" date="2009-09" db="EMBL/GenBank/DDBJ databases">
        <authorList>
            <person name="Weinstock G."/>
            <person name="Sodergren E."/>
            <person name="Clifton S."/>
            <person name="Fulton L."/>
            <person name="Fulton B."/>
            <person name="Courtney L."/>
            <person name="Fronick C."/>
            <person name="Harrison M."/>
            <person name="Strong C."/>
            <person name="Farmer C."/>
            <person name="Delahaunty K."/>
            <person name="Markovic C."/>
            <person name="Hall O."/>
            <person name="Minx P."/>
            <person name="Tomlinson C."/>
            <person name="Mitreva M."/>
            <person name="Nelson J."/>
            <person name="Hou S."/>
            <person name="Wollam A."/>
            <person name="Pepin K.H."/>
            <person name="Johnson M."/>
            <person name="Bhonagiri V."/>
            <person name="Nash W.E."/>
            <person name="Warren W."/>
            <person name="Chinwalla A."/>
            <person name="Mardis E.R."/>
            <person name="Wilson R.K."/>
        </authorList>
    </citation>
    <scope>NUCLEOTIDE SEQUENCE [LARGE SCALE GENOMIC DNA]</scope>
    <source>
        <strain evidence="1">DSM 15470</strain>
    </source>
</reference>
<protein>
    <submittedName>
        <fullName evidence="1">Uncharacterized protein</fullName>
    </submittedName>
</protein>
<name>C9LPK8_9FIRM</name>
<evidence type="ECO:0000313" key="2">
    <source>
        <dbReference type="Proteomes" id="UP000004736"/>
    </source>
</evidence>
<comment type="caution">
    <text evidence="1">The sequence shown here is derived from an EMBL/GenBank/DDBJ whole genome shotgun (WGS) entry which is preliminary data.</text>
</comment>
<organism evidence="1 2">
    <name type="scientific">Dialister invisus DSM 15470</name>
    <dbReference type="NCBI Taxonomy" id="592028"/>
    <lineage>
        <taxon>Bacteria</taxon>
        <taxon>Bacillati</taxon>
        <taxon>Bacillota</taxon>
        <taxon>Negativicutes</taxon>
        <taxon>Veillonellales</taxon>
        <taxon>Veillonellaceae</taxon>
        <taxon>Dialister</taxon>
    </lineage>
</organism>
<dbReference type="AlphaFoldDB" id="C9LPK8"/>
<sequence length="44" mass="4823">MYKTLIVILNEREGSAIVVRKPIGSLPPFGSLGKFFTPSVNDMV</sequence>
<accession>C9LPK8</accession>
<dbReference type="EMBL" id="ACIM02000001">
    <property type="protein sequence ID" value="EEW97494.1"/>
    <property type="molecule type" value="Genomic_DNA"/>
</dbReference>
<dbReference type="Proteomes" id="UP000004736">
    <property type="component" value="Unassembled WGS sequence"/>
</dbReference>
<keyword evidence="2" id="KW-1185">Reference proteome</keyword>